<dbReference type="EMBL" id="JACTAM010000021">
    <property type="protein sequence ID" value="KAI2650928.1"/>
    <property type="molecule type" value="Genomic_DNA"/>
</dbReference>
<accession>A0ABQ8LJU6</accession>
<keyword evidence="6" id="KW-0131">Cell cycle</keyword>
<evidence type="ECO:0000256" key="7">
    <source>
        <dbReference type="PROSITE-ProRule" id="PRU00339"/>
    </source>
</evidence>
<keyword evidence="10" id="KW-1185">Reference proteome</keyword>
<sequence>MAATRSSEFGDLVQIKKQLISVIAQCKERGLVHSVKWASELAFSLDPLPLNEIPPSPELTEEDAQDLDALCLAKSYFDLKEYDRAAYFLRGCRSQKAYFLYMYSRYLSGEKKKDDETVDSLGPLEKGQVRNEALRELRVELSKKHSAGELDGFALYLYGVVLRKLDLLKEAVEIFVAATHALPLHWGSWLELCNLITNIEMLKSLSLPDCWVRDFFMAHMYTELQMIKEALQNSGNRILFASKTWTPSPTCCMCGMKPELSYLAHNLVEIDKYRVETCCVIGNYYSLRSQHEKAALYFQRALKLNPRCLGAWTLMGHEYMEMKNTSAAIQAYRHAIEVNKRDYRAWYGLGQTYEILKMPFYSLYYYRKAHQLRPNDSRMLVALGECYEKLSQQVEAKKCYWRAYSVGDVERMALLKLAKLHEQLNESDDAAQCYIIYIQDIFSCGEQLEHAEVSTALRYLGQYYFKNKLYDEATKSRVISIVTCQTRLLIAFQAREEGKALLRQISAVREQGEPSSTDLSLPCVFNPLSNNTTPVRRVSPLDLSSVTP</sequence>
<evidence type="ECO:0000313" key="9">
    <source>
        <dbReference type="EMBL" id="KAI2650928.1"/>
    </source>
</evidence>
<dbReference type="Proteomes" id="UP000830375">
    <property type="component" value="Unassembled WGS sequence"/>
</dbReference>
<evidence type="ECO:0000256" key="4">
    <source>
        <dbReference type="ARBA" id="ARBA00022786"/>
    </source>
</evidence>
<reference evidence="9 10" key="1">
    <citation type="submission" date="2022-01" db="EMBL/GenBank/DDBJ databases">
        <title>A high-quality chromosome-level genome assembly of rohu carp, Labeo rohita.</title>
        <authorList>
            <person name="Arick M.A. II"/>
            <person name="Hsu C.-Y."/>
            <person name="Magbanua Z."/>
            <person name="Pechanova O."/>
            <person name="Grover C."/>
            <person name="Miller E."/>
            <person name="Thrash A."/>
            <person name="Ezzel L."/>
            <person name="Alam S."/>
            <person name="Benzie J."/>
            <person name="Hamilton M."/>
            <person name="Karsi A."/>
            <person name="Lawrence M.L."/>
            <person name="Peterson D.G."/>
        </authorList>
    </citation>
    <scope>NUCLEOTIDE SEQUENCE [LARGE SCALE GENOMIC DNA]</scope>
    <source>
        <strain evidence="10">BAU-BD-2019</strain>
        <tissue evidence="9">Blood</tissue>
    </source>
</reference>
<dbReference type="SMART" id="SM00028">
    <property type="entry name" value="TPR"/>
    <property type="match status" value="5"/>
</dbReference>
<dbReference type="Gene3D" id="1.25.40.10">
    <property type="entry name" value="Tetratricopeptide repeat domain"/>
    <property type="match status" value="2"/>
</dbReference>
<protein>
    <recommendedName>
        <fullName evidence="8">Cdc23 domain-containing protein</fullName>
    </recommendedName>
</protein>
<name>A0ABQ8LJU6_LABRO</name>
<evidence type="ECO:0000259" key="8">
    <source>
        <dbReference type="Pfam" id="PF04049"/>
    </source>
</evidence>
<proteinExistence type="predicted"/>
<evidence type="ECO:0000256" key="5">
    <source>
        <dbReference type="ARBA" id="ARBA00022803"/>
    </source>
</evidence>
<keyword evidence="4" id="KW-0833">Ubl conjugation pathway</keyword>
<keyword evidence="3" id="KW-0498">Mitosis</keyword>
<dbReference type="InterPro" id="IPR019734">
    <property type="entry name" value="TPR_rpt"/>
</dbReference>
<evidence type="ECO:0000313" key="10">
    <source>
        <dbReference type="Proteomes" id="UP000830375"/>
    </source>
</evidence>
<comment type="caution">
    <text evidence="9">The sequence shown here is derived from an EMBL/GenBank/DDBJ whole genome shotgun (WGS) entry which is preliminary data.</text>
</comment>
<dbReference type="PANTHER" id="PTHR12558">
    <property type="entry name" value="CELL DIVISION CYCLE 16,23,27"/>
    <property type="match status" value="1"/>
</dbReference>
<feature type="repeat" description="TPR" evidence="7">
    <location>
        <begin position="275"/>
        <end position="308"/>
    </location>
</feature>
<dbReference type="InterPro" id="IPR011990">
    <property type="entry name" value="TPR-like_helical_dom_sf"/>
</dbReference>
<evidence type="ECO:0000256" key="1">
    <source>
        <dbReference type="ARBA" id="ARBA00022618"/>
    </source>
</evidence>
<keyword evidence="1" id="KW-0132">Cell division</keyword>
<dbReference type="PROSITE" id="PS50005">
    <property type="entry name" value="TPR"/>
    <property type="match status" value="2"/>
</dbReference>
<dbReference type="InterPro" id="IPR007192">
    <property type="entry name" value="APC8"/>
</dbReference>
<dbReference type="Pfam" id="PF13414">
    <property type="entry name" value="TPR_11"/>
    <property type="match status" value="1"/>
</dbReference>
<evidence type="ECO:0000256" key="6">
    <source>
        <dbReference type="ARBA" id="ARBA00023306"/>
    </source>
</evidence>
<evidence type="ECO:0000256" key="3">
    <source>
        <dbReference type="ARBA" id="ARBA00022776"/>
    </source>
</evidence>
<dbReference type="Pfam" id="PF13181">
    <property type="entry name" value="TPR_8"/>
    <property type="match status" value="1"/>
</dbReference>
<dbReference type="Pfam" id="PF04049">
    <property type="entry name" value="ANAPC8"/>
    <property type="match status" value="1"/>
</dbReference>
<dbReference type="SUPFAM" id="SSF48452">
    <property type="entry name" value="TPR-like"/>
    <property type="match status" value="1"/>
</dbReference>
<keyword evidence="2" id="KW-0677">Repeat</keyword>
<dbReference type="PANTHER" id="PTHR12558:SF10">
    <property type="entry name" value="CELL DIVISION CYCLE PROTEIN 23 HOMOLOG"/>
    <property type="match status" value="1"/>
</dbReference>
<feature type="repeat" description="TPR" evidence="7">
    <location>
        <begin position="309"/>
        <end position="342"/>
    </location>
</feature>
<organism evidence="9 10">
    <name type="scientific">Labeo rohita</name>
    <name type="common">Indian major carp</name>
    <name type="synonym">Cyprinus rohita</name>
    <dbReference type="NCBI Taxonomy" id="84645"/>
    <lineage>
        <taxon>Eukaryota</taxon>
        <taxon>Metazoa</taxon>
        <taxon>Chordata</taxon>
        <taxon>Craniata</taxon>
        <taxon>Vertebrata</taxon>
        <taxon>Euteleostomi</taxon>
        <taxon>Actinopterygii</taxon>
        <taxon>Neopterygii</taxon>
        <taxon>Teleostei</taxon>
        <taxon>Ostariophysi</taxon>
        <taxon>Cypriniformes</taxon>
        <taxon>Cyprinidae</taxon>
        <taxon>Labeoninae</taxon>
        <taxon>Labeonini</taxon>
        <taxon>Labeo</taxon>
    </lineage>
</organism>
<keyword evidence="5 7" id="KW-0802">TPR repeat</keyword>
<gene>
    <name evidence="9" type="ORF">H4Q32_018911</name>
</gene>
<evidence type="ECO:0000256" key="2">
    <source>
        <dbReference type="ARBA" id="ARBA00022737"/>
    </source>
</evidence>
<feature type="domain" description="Cdc23" evidence="8">
    <location>
        <begin position="14"/>
        <end position="237"/>
    </location>
</feature>